<accession>A0A1H1A9N2</accession>
<dbReference type="Proteomes" id="UP000182690">
    <property type="component" value="Unassembled WGS sequence"/>
</dbReference>
<dbReference type="EMBL" id="FNKB01000001">
    <property type="protein sequence ID" value="SDQ36448.1"/>
    <property type="molecule type" value="Genomic_DNA"/>
</dbReference>
<evidence type="ECO:0000313" key="2">
    <source>
        <dbReference type="Proteomes" id="UP000182690"/>
    </source>
</evidence>
<evidence type="ECO:0008006" key="3">
    <source>
        <dbReference type="Google" id="ProtNLM"/>
    </source>
</evidence>
<gene>
    <name evidence="1" type="ORF">SAMN04488565_2453</name>
</gene>
<organism evidence="1 2">
    <name type="scientific">Leucobacter chromiiresistens</name>
    <dbReference type="NCBI Taxonomy" id="1079994"/>
    <lineage>
        <taxon>Bacteria</taxon>
        <taxon>Bacillati</taxon>
        <taxon>Actinomycetota</taxon>
        <taxon>Actinomycetes</taxon>
        <taxon>Micrococcales</taxon>
        <taxon>Microbacteriaceae</taxon>
        <taxon>Leucobacter</taxon>
    </lineage>
</organism>
<dbReference type="AlphaFoldDB" id="A0A1H1A9N2"/>
<reference evidence="1 2" key="1">
    <citation type="submission" date="2016-10" db="EMBL/GenBank/DDBJ databases">
        <authorList>
            <person name="de Groot N.N."/>
        </authorList>
    </citation>
    <scope>NUCLEOTIDE SEQUENCE [LARGE SCALE GENOMIC DNA]</scope>
    <source>
        <strain evidence="1 2">DSM 22788</strain>
    </source>
</reference>
<dbReference type="STRING" id="1079994.SAMN04488565_2453"/>
<sequence>MAKSRRLNKYQRAALSPQPDVTRLAHGGARSETRSGAAWFVRDIPAHRAEKAYVCPSCSTDIPIGQAHVVAWRADDLFGDEAAVRNRRHYHLHCWRLK</sequence>
<dbReference type="eggNOG" id="ENOG5032YDP">
    <property type="taxonomic scope" value="Bacteria"/>
</dbReference>
<name>A0A1H1A9N2_9MICO</name>
<protein>
    <recommendedName>
        <fullName evidence="3">ATP/GTP-binding protein</fullName>
    </recommendedName>
</protein>
<proteinExistence type="predicted"/>
<evidence type="ECO:0000313" key="1">
    <source>
        <dbReference type="EMBL" id="SDQ36448.1"/>
    </source>
</evidence>
<dbReference type="RefSeq" id="WP_010156809.1">
    <property type="nucleotide sequence ID" value="NZ_FNKB01000001.1"/>
</dbReference>